<evidence type="ECO:0000259" key="6">
    <source>
        <dbReference type="Pfam" id="PF08281"/>
    </source>
</evidence>
<dbReference type="InterPro" id="IPR013324">
    <property type="entry name" value="RNA_pol_sigma_r3/r4-like"/>
</dbReference>
<dbReference type="NCBIfam" id="TIGR02937">
    <property type="entry name" value="sigma70-ECF"/>
    <property type="match status" value="1"/>
</dbReference>
<dbReference type="GO" id="GO:0016987">
    <property type="term" value="F:sigma factor activity"/>
    <property type="evidence" value="ECO:0007669"/>
    <property type="project" value="UniProtKB-KW"/>
</dbReference>
<comment type="similarity">
    <text evidence="1">Belongs to the sigma-70 factor family. ECF subfamily.</text>
</comment>
<dbReference type="Pfam" id="PF08281">
    <property type="entry name" value="Sigma70_r4_2"/>
    <property type="match status" value="1"/>
</dbReference>
<keyword evidence="2" id="KW-0805">Transcription regulation</keyword>
<gene>
    <name evidence="7" type="ORF">ESP62_002415</name>
</gene>
<dbReference type="InterPro" id="IPR007627">
    <property type="entry name" value="RNA_pol_sigma70_r2"/>
</dbReference>
<dbReference type="PANTHER" id="PTHR43133:SF25">
    <property type="entry name" value="RNA POLYMERASE SIGMA FACTOR RFAY-RELATED"/>
    <property type="match status" value="1"/>
</dbReference>
<feature type="domain" description="RNA polymerase sigma factor 70 region 4 type 2" evidence="6">
    <location>
        <begin position="115"/>
        <end position="164"/>
    </location>
</feature>
<dbReference type="EMBL" id="SDPP02000001">
    <property type="protein sequence ID" value="KAA1380076.1"/>
    <property type="molecule type" value="Genomic_DNA"/>
</dbReference>
<evidence type="ECO:0000259" key="5">
    <source>
        <dbReference type="Pfam" id="PF04542"/>
    </source>
</evidence>
<dbReference type="OrthoDB" id="5518337at2"/>
<dbReference type="InterPro" id="IPR013249">
    <property type="entry name" value="RNA_pol_sigma70_r4_t2"/>
</dbReference>
<evidence type="ECO:0000256" key="3">
    <source>
        <dbReference type="ARBA" id="ARBA00023082"/>
    </source>
</evidence>
<dbReference type="Gene3D" id="1.10.10.10">
    <property type="entry name" value="Winged helix-like DNA-binding domain superfamily/Winged helix DNA-binding domain"/>
    <property type="match status" value="1"/>
</dbReference>
<dbReference type="SUPFAM" id="SSF88659">
    <property type="entry name" value="Sigma3 and sigma4 domains of RNA polymerase sigma factors"/>
    <property type="match status" value="1"/>
</dbReference>
<keyword evidence="8" id="KW-1185">Reference proteome</keyword>
<comment type="caution">
    <text evidence="7">The sequence shown here is derived from an EMBL/GenBank/DDBJ whole genome shotgun (WGS) entry which is preliminary data.</text>
</comment>
<dbReference type="Gene3D" id="1.10.1740.10">
    <property type="match status" value="1"/>
</dbReference>
<dbReference type="GO" id="GO:0003677">
    <property type="term" value="F:DNA binding"/>
    <property type="evidence" value="ECO:0007669"/>
    <property type="project" value="InterPro"/>
</dbReference>
<evidence type="ECO:0000256" key="4">
    <source>
        <dbReference type="ARBA" id="ARBA00023163"/>
    </source>
</evidence>
<dbReference type="PANTHER" id="PTHR43133">
    <property type="entry name" value="RNA POLYMERASE ECF-TYPE SIGMA FACTO"/>
    <property type="match status" value="1"/>
</dbReference>
<feature type="domain" description="RNA polymerase sigma-70 region 2" evidence="5">
    <location>
        <begin position="20"/>
        <end position="85"/>
    </location>
</feature>
<dbReference type="Pfam" id="PF04542">
    <property type="entry name" value="Sigma70_r2"/>
    <property type="match status" value="1"/>
</dbReference>
<dbReference type="InterPro" id="IPR013325">
    <property type="entry name" value="RNA_pol_sigma_r2"/>
</dbReference>
<dbReference type="GO" id="GO:0006352">
    <property type="term" value="P:DNA-templated transcription initiation"/>
    <property type="evidence" value="ECO:0007669"/>
    <property type="project" value="InterPro"/>
</dbReference>
<dbReference type="InterPro" id="IPR036388">
    <property type="entry name" value="WH-like_DNA-bd_sf"/>
</dbReference>
<dbReference type="InterPro" id="IPR014284">
    <property type="entry name" value="RNA_pol_sigma-70_dom"/>
</dbReference>
<evidence type="ECO:0000256" key="1">
    <source>
        <dbReference type="ARBA" id="ARBA00010641"/>
    </source>
</evidence>
<proteinExistence type="inferred from homology"/>
<evidence type="ECO:0000313" key="7">
    <source>
        <dbReference type="EMBL" id="KAA1380076.1"/>
    </source>
</evidence>
<dbReference type="SUPFAM" id="SSF88946">
    <property type="entry name" value="Sigma2 domain of RNA polymerase sigma factors"/>
    <property type="match status" value="1"/>
</dbReference>
<keyword evidence="3" id="KW-0731">Sigma factor</keyword>
<protein>
    <submittedName>
        <fullName evidence="7">RNA polymerase sigma factor</fullName>
    </submittedName>
</protein>
<accession>A0A641APP8</accession>
<dbReference type="InterPro" id="IPR039425">
    <property type="entry name" value="RNA_pol_sigma-70-like"/>
</dbReference>
<name>A0A641APP8_9ACTN</name>
<dbReference type="Proteomes" id="UP001515100">
    <property type="component" value="Unassembled WGS sequence"/>
</dbReference>
<keyword evidence="4" id="KW-0804">Transcription</keyword>
<dbReference type="AlphaFoldDB" id="A0A641APP8"/>
<dbReference type="RefSeq" id="WP_129180189.1">
    <property type="nucleotide sequence ID" value="NZ_JBHSAH010000002.1"/>
</dbReference>
<evidence type="ECO:0000313" key="8">
    <source>
        <dbReference type="Proteomes" id="UP001515100"/>
    </source>
</evidence>
<reference evidence="7" key="1">
    <citation type="submission" date="2019-09" db="EMBL/GenBank/DDBJ databases">
        <authorList>
            <person name="Li J."/>
        </authorList>
    </citation>
    <scope>NUCLEOTIDE SEQUENCE [LARGE SCALE GENOMIC DNA]</scope>
    <source>
        <strain evidence="7">NRBC 14897</strain>
    </source>
</reference>
<organism evidence="7 8">
    <name type="scientific">Aeromicrobium fastidiosum</name>
    <dbReference type="NCBI Taxonomy" id="52699"/>
    <lineage>
        <taxon>Bacteria</taxon>
        <taxon>Bacillati</taxon>
        <taxon>Actinomycetota</taxon>
        <taxon>Actinomycetes</taxon>
        <taxon>Propionibacteriales</taxon>
        <taxon>Nocardioidaceae</taxon>
        <taxon>Aeromicrobium</taxon>
    </lineage>
</organism>
<evidence type="ECO:0000256" key="2">
    <source>
        <dbReference type="ARBA" id="ARBA00023015"/>
    </source>
</evidence>
<sequence length="178" mass="19039">MSDAEVLIRSRTDPEALGVLYDRHAAAVHSYLARRAGRSVADDLLSEVFVAAVRARRRVRPHASGSALPWLYGIARNVVGSHFRSVKPSPSVHADAEVDWAAVDARIDASAAAADLRRALDGLSDVECEVLLLVAWEQLTITEAAAVLDITPTAARSRLHRARTRAAAALAATTGELT</sequence>